<dbReference type="AlphaFoldDB" id="A0A8J5VWT9"/>
<name>A0A8J5VWT9_ZIZPA</name>
<comment type="caution">
    <text evidence="1">The sequence shown here is derived from an EMBL/GenBank/DDBJ whole genome shotgun (WGS) entry which is preliminary data.</text>
</comment>
<dbReference type="OrthoDB" id="1918565at2759"/>
<organism evidence="1 2">
    <name type="scientific">Zizania palustris</name>
    <name type="common">Northern wild rice</name>
    <dbReference type="NCBI Taxonomy" id="103762"/>
    <lineage>
        <taxon>Eukaryota</taxon>
        <taxon>Viridiplantae</taxon>
        <taxon>Streptophyta</taxon>
        <taxon>Embryophyta</taxon>
        <taxon>Tracheophyta</taxon>
        <taxon>Spermatophyta</taxon>
        <taxon>Magnoliopsida</taxon>
        <taxon>Liliopsida</taxon>
        <taxon>Poales</taxon>
        <taxon>Poaceae</taxon>
        <taxon>BOP clade</taxon>
        <taxon>Oryzoideae</taxon>
        <taxon>Oryzeae</taxon>
        <taxon>Zizaniinae</taxon>
        <taxon>Zizania</taxon>
    </lineage>
</organism>
<evidence type="ECO:0000313" key="1">
    <source>
        <dbReference type="EMBL" id="KAG8060694.1"/>
    </source>
</evidence>
<protein>
    <submittedName>
        <fullName evidence="1">Uncharacterized protein</fullName>
    </submittedName>
</protein>
<dbReference type="PANTHER" id="PTHR32278">
    <property type="entry name" value="F-BOX DOMAIN-CONTAINING PROTEIN"/>
    <property type="match status" value="1"/>
</dbReference>
<dbReference type="EMBL" id="JAAALK010000287">
    <property type="protein sequence ID" value="KAG8060694.1"/>
    <property type="molecule type" value="Genomic_DNA"/>
</dbReference>
<dbReference type="Pfam" id="PF14299">
    <property type="entry name" value="PP2"/>
    <property type="match status" value="1"/>
</dbReference>
<accession>A0A8J5VWT9</accession>
<sequence>MDRDESAPAGTEIYRLPEECVTYAISMATSPAGDTAFHSSAVSPTFKAATYSDVVWDSLLPSDHATILPHTDRPIASAECAECASKKDLFACDRHVLLDAATMSFGLDRRSGAKCVMLSARALSLAWGADPSCWRWTTADLAGSRFPEVAELLDVCWLEITGKLQLSLLSPGTSYAAYLVFSFADYSTGLECNLGMRPPKATVTVVAGRGPTVVTMTTTEHKICLQHMGDDETIMHRRELVIRVRKSFGRTVRIIDPDMDIRCPRRREGGWSEVEMGEFTVPSAGAEEGVVEVSFKEESDRWKTGLIVQGIELRPKCISKLSS</sequence>
<proteinExistence type="predicted"/>
<evidence type="ECO:0000313" key="2">
    <source>
        <dbReference type="Proteomes" id="UP000729402"/>
    </source>
</evidence>
<dbReference type="PANTHER" id="PTHR32278:SF26">
    <property type="entry name" value="OS02G0812500 PROTEIN"/>
    <property type="match status" value="1"/>
</dbReference>
<gene>
    <name evidence="1" type="ORF">GUJ93_ZPchr0002g25756</name>
</gene>
<reference evidence="1" key="2">
    <citation type="submission" date="2021-02" db="EMBL/GenBank/DDBJ databases">
        <authorList>
            <person name="Kimball J.A."/>
            <person name="Haas M.W."/>
            <person name="Macchietto M."/>
            <person name="Kono T."/>
            <person name="Duquette J."/>
            <person name="Shao M."/>
        </authorList>
    </citation>
    <scope>NUCLEOTIDE SEQUENCE</scope>
    <source>
        <tissue evidence="1">Fresh leaf tissue</tissue>
    </source>
</reference>
<keyword evidence="2" id="KW-1185">Reference proteome</keyword>
<dbReference type="InterPro" id="IPR025886">
    <property type="entry name" value="PP2-like"/>
</dbReference>
<reference evidence="1" key="1">
    <citation type="journal article" date="2021" name="bioRxiv">
        <title>Whole Genome Assembly and Annotation of Northern Wild Rice, Zizania palustris L., Supports a Whole Genome Duplication in the Zizania Genus.</title>
        <authorList>
            <person name="Haas M."/>
            <person name="Kono T."/>
            <person name="Macchietto M."/>
            <person name="Millas R."/>
            <person name="McGilp L."/>
            <person name="Shao M."/>
            <person name="Duquette J."/>
            <person name="Hirsch C.N."/>
            <person name="Kimball J."/>
        </authorList>
    </citation>
    <scope>NUCLEOTIDE SEQUENCE</scope>
    <source>
        <tissue evidence="1">Fresh leaf tissue</tissue>
    </source>
</reference>
<dbReference type="Proteomes" id="UP000729402">
    <property type="component" value="Unassembled WGS sequence"/>
</dbReference>